<geneLocation type="plasmid" evidence="9 10">
    <name>pPP1</name>
</geneLocation>
<evidence type="ECO:0000256" key="3">
    <source>
        <dbReference type="ARBA" id="ARBA00022729"/>
    </source>
</evidence>
<evidence type="ECO:0000313" key="9">
    <source>
        <dbReference type="EMBL" id="BDD00579.1"/>
    </source>
</evidence>
<keyword evidence="10" id="KW-1185">Reference proteome</keyword>
<evidence type="ECO:0000313" key="10">
    <source>
        <dbReference type="Proteomes" id="UP001354989"/>
    </source>
</evidence>
<organism evidence="9 10">
    <name type="scientific">Persicobacter psychrovividus</name>
    <dbReference type="NCBI Taxonomy" id="387638"/>
    <lineage>
        <taxon>Bacteria</taxon>
        <taxon>Pseudomonadati</taxon>
        <taxon>Bacteroidota</taxon>
        <taxon>Cytophagia</taxon>
        <taxon>Cytophagales</taxon>
        <taxon>Persicobacteraceae</taxon>
        <taxon>Persicobacter</taxon>
    </lineage>
</organism>
<gene>
    <name evidence="9" type="ORF">PEPS_28590</name>
</gene>
<keyword evidence="3 6" id="KW-0732">Signal</keyword>
<sequence>MKNYFAKCLIFCCLMSMAGCINDLNVTPIDPNKHTAEKVYKSEEDLMSGLGKLYNGLSHTGQYGPAGDQDLDDVDEGTSNYWRTYWNIQELSTDEAINGWNDNGLDELNYGLVNASNLITRAMYYRLVYEVVLTNEFIRKAEEVRKPSWKNVPQMIAEARFLRALSYYNCLELFGNGVPFVTEADPIGSFLPKPAGKQFGHELFDYIEKELRAISGLDDSDAQLADARQGYIGRADKGAALALLAKLYLNHKSFFSEDGQVENADYYQKGAQVIDLLTTAGYGVVAKADLPANAKFSAYQSLFLADNQNQQKEIMFQLSYDGRYMQSWGGATFLTCGAILNNMNAAYFGVNEGWNGTRGLWNLYHNFHQKTDLRAQADSIFYTQGRQIDGPIDLKDANTGFGVGKFRNVNIDGTLATNDGKNVMVDVNIPVFRYADVILMAAEFDLRLGKSVSANHLALINELQKRAGNREISSSSAIDLDWILQERGRELYWEGCRRTDLIRFNKYTSGTAPYVWAYKGGQVNGRALPMQARWLPIPASDISANPNIIQNKGY</sequence>
<dbReference type="PROSITE" id="PS51257">
    <property type="entry name" value="PROKAR_LIPOPROTEIN"/>
    <property type="match status" value="1"/>
</dbReference>
<evidence type="ECO:0000256" key="4">
    <source>
        <dbReference type="ARBA" id="ARBA00023136"/>
    </source>
</evidence>
<accession>A0ABM7VHY1</accession>
<dbReference type="SUPFAM" id="SSF48452">
    <property type="entry name" value="TPR-like"/>
    <property type="match status" value="1"/>
</dbReference>
<dbReference type="InterPro" id="IPR033985">
    <property type="entry name" value="SusD-like_N"/>
</dbReference>
<evidence type="ECO:0000259" key="8">
    <source>
        <dbReference type="Pfam" id="PF14322"/>
    </source>
</evidence>
<dbReference type="EMBL" id="AP025293">
    <property type="protein sequence ID" value="BDD00579.1"/>
    <property type="molecule type" value="Genomic_DNA"/>
</dbReference>
<evidence type="ECO:0000256" key="5">
    <source>
        <dbReference type="ARBA" id="ARBA00023237"/>
    </source>
</evidence>
<dbReference type="Pfam" id="PF14322">
    <property type="entry name" value="SusD-like_3"/>
    <property type="match status" value="1"/>
</dbReference>
<comment type="subcellular location">
    <subcellularLocation>
        <location evidence="1">Cell outer membrane</location>
    </subcellularLocation>
</comment>
<dbReference type="Gene3D" id="1.10.3780.10">
    <property type="entry name" value="SusD-like"/>
    <property type="match status" value="1"/>
</dbReference>
<protein>
    <submittedName>
        <fullName evidence="9">Outer membrane protein</fullName>
    </submittedName>
</protein>
<evidence type="ECO:0000259" key="7">
    <source>
        <dbReference type="Pfam" id="PF07980"/>
    </source>
</evidence>
<evidence type="ECO:0000256" key="2">
    <source>
        <dbReference type="ARBA" id="ARBA00006275"/>
    </source>
</evidence>
<comment type="similarity">
    <text evidence="2">Belongs to the SusD family.</text>
</comment>
<feature type="domain" description="RagB/SusD" evidence="7">
    <location>
        <begin position="376"/>
        <end position="554"/>
    </location>
</feature>
<proteinExistence type="inferred from homology"/>
<dbReference type="Pfam" id="PF07980">
    <property type="entry name" value="SusD_RagB"/>
    <property type="match status" value="1"/>
</dbReference>
<evidence type="ECO:0000256" key="6">
    <source>
        <dbReference type="SAM" id="SignalP"/>
    </source>
</evidence>
<dbReference type="Gene3D" id="1.25.40.10">
    <property type="entry name" value="Tetratricopeptide repeat domain"/>
    <property type="match status" value="1"/>
</dbReference>
<keyword evidence="4" id="KW-0472">Membrane</keyword>
<dbReference type="RefSeq" id="WP_338398418.1">
    <property type="nucleotide sequence ID" value="NZ_AP025293.1"/>
</dbReference>
<dbReference type="InterPro" id="IPR012944">
    <property type="entry name" value="SusD_RagB_dom"/>
</dbReference>
<feature type="signal peptide" evidence="6">
    <location>
        <begin position="1"/>
        <end position="18"/>
    </location>
</feature>
<evidence type="ECO:0000256" key="1">
    <source>
        <dbReference type="ARBA" id="ARBA00004442"/>
    </source>
</evidence>
<keyword evidence="9" id="KW-0614">Plasmid</keyword>
<dbReference type="InterPro" id="IPR011990">
    <property type="entry name" value="TPR-like_helical_dom_sf"/>
</dbReference>
<reference evidence="9 10" key="1">
    <citation type="submission" date="2021-12" db="EMBL/GenBank/DDBJ databases">
        <title>Genome sequencing of bacteria with rrn-lacking chromosome and rrn-plasmid.</title>
        <authorList>
            <person name="Anda M."/>
            <person name="Iwasaki W."/>
        </authorList>
    </citation>
    <scope>NUCLEOTIDE SEQUENCE [LARGE SCALE GENOMIC DNA]</scope>
    <source>
        <strain evidence="9 10">NBRC 101262</strain>
        <plasmid evidence="9 10">pPP1</plasmid>
    </source>
</reference>
<feature type="chain" id="PRO_5045432263" evidence="6">
    <location>
        <begin position="19"/>
        <end position="554"/>
    </location>
</feature>
<name>A0ABM7VHY1_9BACT</name>
<keyword evidence="5" id="KW-0998">Cell outer membrane</keyword>
<dbReference type="Proteomes" id="UP001354989">
    <property type="component" value="Plasmid pPP1"/>
</dbReference>
<dbReference type="Gene3D" id="1.25.40.390">
    <property type="match status" value="1"/>
</dbReference>
<feature type="domain" description="SusD-like N-terminal" evidence="8">
    <location>
        <begin position="81"/>
        <end position="249"/>
    </location>
</feature>